<dbReference type="InterPro" id="IPR036188">
    <property type="entry name" value="FAD/NAD-bd_sf"/>
</dbReference>
<evidence type="ECO:0000256" key="1">
    <source>
        <dbReference type="SAM" id="SignalP"/>
    </source>
</evidence>
<keyword evidence="3" id="KW-1185">Reference proteome</keyword>
<evidence type="ECO:0008006" key="4">
    <source>
        <dbReference type="Google" id="ProtNLM"/>
    </source>
</evidence>
<dbReference type="Gene3D" id="3.50.50.60">
    <property type="entry name" value="FAD/NAD(P)-binding domain"/>
    <property type="match status" value="1"/>
</dbReference>
<proteinExistence type="predicted"/>
<gene>
    <name evidence="2" type="ORF">ACJ73_06027</name>
</gene>
<evidence type="ECO:0000313" key="3">
    <source>
        <dbReference type="Proteomes" id="UP000242791"/>
    </source>
</evidence>
<dbReference type="VEuPathDB" id="FungiDB:ACJ73_06027"/>
<dbReference type="Proteomes" id="UP000242791">
    <property type="component" value="Unassembled WGS sequence"/>
</dbReference>
<dbReference type="AlphaFoldDB" id="A0A1J9Q3G1"/>
<evidence type="ECO:0000313" key="2">
    <source>
        <dbReference type="EMBL" id="OJD22626.1"/>
    </source>
</evidence>
<reference evidence="2 3" key="1">
    <citation type="submission" date="2015-08" db="EMBL/GenBank/DDBJ databases">
        <title>Emmonsia species relationships and genome sequence.</title>
        <authorList>
            <person name="Cuomo C.A."/>
            <person name="Schwartz I.S."/>
            <person name="Kenyon C."/>
            <person name="De Hoog G.S."/>
            <person name="Govender N.P."/>
            <person name="Botha A."/>
            <person name="Moreno L."/>
            <person name="De Vries M."/>
            <person name="Munoz J.F."/>
            <person name="Stielow J.B."/>
        </authorList>
    </citation>
    <scope>NUCLEOTIDE SEQUENCE [LARGE SCALE GENOMIC DNA]</scope>
    <source>
        <strain evidence="2 3">EI222</strain>
    </source>
</reference>
<feature type="signal peptide" evidence="1">
    <location>
        <begin position="1"/>
        <end position="23"/>
    </location>
</feature>
<comment type="caution">
    <text evidence="2">The sequence shown here is derived from an EMBL/GenBank/DDBJ whole genome shotgun (WGS) entry which is preliminary data.</text>
</comment>
<accession>A0A1J9Q3G1</accession>
<name>A0A1J9Q3G1_9EURO</name>
<dbReference type="SUPFAM" id="SSF51971">
    <property type="entry name" value="Nucleotide-binding domain"/>
    <property type="match status" value="1"/>
</dbReference>
<dbReference type="EMBL" id="LGTZ01001005">
    <property type="protein sequence ID" value="OJD22626.1"/>
    <property type="molecule type" value="Genomic_DNA"/>
</dbReference>
<dbReference type="Gene3D" id="3.30.70.1990">
    <property type="match status" value="1"/>
</dbReference>
<dbReference type="OrthoDB" id="68575at2759"/>
<feature type="chain" id="PRO_5012520922" description="Amine oxidase domain-containing protein" evidence="1">
    <location>
        <begin position="24"/>
        <end position="449"/>
    </location>
</feature>
<dbReference type="Gene3D" id="1.10.405.20">
    <property type="match status" value="1"/>
</dbReference>
<sequence>MRFSLRSLCTILLASALLALAETSEFNFANFKGKDIILRDVAVIGGGLLDTYSAISLKDKGQSVIVVEKQDRLGGHADTYIDPATGIPIDLGVLTFHNISWSRTPSRDLTSPSTERTRQRFPSFTTIFVMEKKLPKGSIQVGVAFATYIAQHSKYPGLRNGTFLPNPVPEDMYMAFAEFVEKYGIQVVVPIMYTINLGVGEILSNPTVEQFRYMSLDVVLGMAGGFLSPARRNSAEVFTRAAEELSSSSSLILSSEVLFARRSHGKCGDKLVIAKKFLIAFPPKRDMLGPFDLSTTEKYLFGKYIATGYYVGLVKNSGMPDNAIVHNAAADNTKYTFAHLPGAYSFIPTGVAGLHRVYYATPQSRKSFPLSNNAVKADIIKTIKQLQNKNPDKFPPGEPEFVTFSSHAPYSQPASECRGCQGWVLCQAVQAAERKEYVLDRSCVEGARH</sequence>
<dbReference type="Pfam" id="PF13450">
    <property type="entry name" value="NAD_binding_8"/>
    <property type="match status" value="1"/>
</dbReference>
<protein>
    <recommendedName>
        <fullName evidence="4">Amine oxidase domain-containing protein</fullName>
    </recommendedName>
</protein>
<organism evidence="2 3">
    <name type="scientific">Blastomyces percursus</name>
    <dbReference type="NCBI Taxonomy" id="1658174"/>
    <lineage>
        <taxon>Eukaryota</taxon>
        <taxon>Fungi</taxon>
        <taxon>Dikarya</taxon>
        <taxon>Ascomycota</taxon>
        <taxon>Pezizomycotina</taxon>
        <taxon>Eurotiomycetes</taxon>
        <taxon>Eurotiomycetidae</taxon>
        <taxon>Onygenales</taxon>
        <taxon>Ajellomycetaceae</taxon>
        <taxon>Blastomyces</taxon>
    </lineage>
</organism>
<dbReference type="STRING" id="1658174.A0A1J9Q3G1"/>
<keyword evidence="1" id="KW-0732">Signal</keyword>